<keyword evidence="10" id="KW-0175">Coiled coil</keyword>
<dbReference type="InterPro" id="IPR003661">
    <property type="entry name" value="HisK_dim/P_dom"/>
</dbReference>
<evidence type="ECO:0000313" key="15">
    <source>
        <dbReference type="Proteomes" id="UP000231586"/>
    </source>
</evidence>
<dbReference type="OrthoDB" id="9806130at2"/>
<evidence type="ECO:0000256" key="7">
    <source>
        <dbReference type="ARBA" id="ARBA00022777"/>
    </source>
</evidence>
<keyword evidence="5" id="KW-0597">Phosphoprotein</keyword>
<dbReference type="RefSeq" id="WP_100351219.1">
    <property type="nucleotide sequence ID" value="NZ_PGTZ01000013.1"/>
</dbReference>
<keyword evidence="12" id="KW-0812">Transmembrane</keyword>
<feature type="coiled-coil region" evidence="10">
    <location>
        <begin position="126"/>
        <end position="153"/>
    </location>
</feature>
<dbReference type="GO" id="GO:0005886">
    <property type="term" value="C:plasma membrane"/>
    <property type="evidence" value="ECO:0007669"/>
    <property type="project" value="UniProtKB-SubCell"/>
</dbReference>
<evidence type="ECO:0000256" key="3">
    <source>
        <dbReference type="ARBA" id="ARBA00012438"/>
    </source>
</evidence>
<dbReference type="CDD" id="cd00082">
    <property type="entry name" value="HisKA"/>
    <property type="match status" value="1"/>
</dbReference>
<dbReference type="AlphaFoldDB" id="A0A2M8W1U4"/>
<keyword evidence="4" id="KW-1003">Cell membrane</keyword>
<dbReference type="PRINTS" id="PR00344">
    <property type="entry name" value="BCTRLSENSOR"/>
</dbReference>
<dbReference type="Gene3D" id="1.10.287.130">
    <property type="match status" value="1"/>
</dbReference>
<dbReference type="SUPFAM" id="SSF47384">
    <property type="entry name" value="Homodimeric domain of signal transducing histidine kinase"/>
    <property type="match status" value="1"/>
</dbReference>
<keyword evidence="12" id="KW-0472">Membrane</keyword>
<keyword evidence="6" id="KW-0808">Transferase</keyword>
<dbReference type="InterPro" id="IPR003594">
    <property type="entry name" value="HATPase_dom"/>
</dbReference>
<dbReference type="InterPro" id="IPR050980">
    <property type="entry name" value="2C_sensor_his_kinase"/>
</dbReference>
<dbReference type="InterPro" id="IPR036097">
    <property type="entry name" value="HisK_dim/P_sf"/>
</dbReference>
<feature type="domain" description="Histidine kinase" evidence="13">
    <location>
        <begin position="160"/>
        <end position="404"/>
    </location>
</feature>
<dbReference type="InterPro" id="IPR005467">
    <property type="entry name" value="His_kinase_dom"/>
</dbReference>
<keyword evidence="7 14" id="KW-0418">Kinase</keyword>
<feature type="compositionally biased region" description="Basic and acidic residues" evidence="11">
    <location>
        <begin position="347"/>
        <end position="360"/>
    </location>
</feature>
<gene>
    <name evidence="14" type="ORF">CLV34_3125</name>
</gene>
<dbReference type="SMART" id="SM00387">
    <property type="entry name" value="HATPase_c"/>
    <property type="match status" value="1"/>
</dbReference>
<name>A0A2M8W1U4_9MICO</name>
<dbReference type="InterPro" id="IPR036890">
    <property type="entry name" value="HATPase_C_sf"/>
</dbReference>
<dbReference type="EMBL" id="PGTZ01000013">
    <property type="protein sequence ID" value="PJI84878.1"/>
    <property type="molecule type" value="Genomic_DNA"/>
</dbReference>
<keyword evidence="15" id="KW-1185">Reference proteome</keyword>
<dbReference type="EC" id="2.7.13.3" evidence="3"/>
<dbReference type="PANTHER" id="PTHR44936:SF9">
    <property type="entry name" value="SENSOR PROTEIN CREC"/>
    <property type="match status" value="1"/>
</dbReference>
<dbReference type="PROSITE" id="PS50109">
    <property type="entry name" value="HIS_KIN"/>
    <property type="match status" value="1"/>
</dbReference>
<keyword evidence="8" id="KW-0902">Two-component regulatory system</keyword>
<comment type="catalytic activity">
    <reaction evidence="1">
        <text>ATP + protein L-histidine = ADP + protein N-phospho-L-histidine.</text>
        <dbReference type="EC" id="2.7.13.3"/>
    </reaction>
</comment>
<accession>A0A2M8W1U4</accession>
<evidence type="ECO:0000256" key="12">
    <source>
        <dbReference type="SAM" id="Phobius"/>
    </source>
</evidence>
<sequence>MIALQDLLVIVAIAVACALVVCGVAVVVLLRWRSASLLAQVCVVVGAAVVAALAGMVAVAQAMYLSPHDLVVALWVAGVSGVVALGGASVLGLWLAREVRRVRTLTREVGEGRTVRAVPGAGGGDLAELASVLAETSEKLALARDEAARTESARRDLVAWISHDLRTPLAGLRAMTEALEDGLADDPELYYRRMHAQVDRLSGMVDDLFELSRIHSGTLSLTLEPLALYDLVSDAVAELAPLARSRAVSLSQSGPTDLTVVGDARELARVVGNLLINAIQHSPAGSEIQVMTTAEPGARAAVGVVDAGGGIPEADLTRVFEAGWRGSSARTPPAALAATGDAGSGRTADDAPEGGRRVRDQPVPGGAGLGLAIARGIAEAHSGAVQVRNVPGGCRFDVVLPRLVPTP</sequence>
<feature type="transmembrane region" description="Helical" evidence="12">
    <location>
        <begin position="37"/>
        <end position="60"/>
    </location>
</feature>
<proteinExistence type="predicted"/>
<feature type="region of interest" description="Disordered" evidence="11">
    <location>
        <begin position="327"/>
        <end position="364"/>
    </location>
</feature>
<evidence type="ECO:0000256" key="8">
    <source>
        <dbReference type="ARBA" id="ARBA00023012"/>
    </source>
</evidence>
<evidence type="ECO:0000256" key="4">
    <source>
        <dbReference type="ARBA" id="ARBA00022475"/>
    </source>
</evidence>
<feature type="transmembrane region" description="Helical" evidence="12">
    <location>
        <begin position="72"/>
        <end position="96"/>
    </location>
</feature>
<comment type="subcellular location">
    <subcellularLocation>
        <location evidence="2">Cell membrane</location>
        <topology evidence="2">Multi-pass membrane protein</topology>
    </subcellularLocation>
</comment>
<evidence type="ECO:0000256" key="5">
    <source>
        <dbReference type="ARBA" id="ARBA00022553"/>
    </source>
</evidence>
<comment type="caution">
    <text evidence="14">The sequence shown here is derived from an EMBL/GenBank/DDBJ whole genome shotgun (WGS) entry which is preliminary data.</text>
</comment>
<evidence type="ECO:0000256" key="1">
    <source>
        <dbReference type="ARBA" id="ARBA00000085"/>
    </source>
</evidence>
<evidence type="ECO:0000256" key="9">
    <source>
        <dbReference type="ARBA" id="ARBA00023026"/>
    </source>
</evidence>
<dbReference type="GO" id="GO:0000155">
    <property type="term" value="F:phosphorelay sensor kinase activity"/>
    <property type="evidence" value="ECO:0007669"/>
    <property type="project" value="InterPro"/>
</dbReference>
<evidence type="ECO:0000259" key="13">
    <source>
        <dbReference type="PROSITE" id="PS50109"/>
    </source>
</evidence>
<dbReference type="SUPFAM" id="SSF55874">
    <property type="entry name" value="ATPase domain of HSP90 chaperone/DNA topoisomerase II/histidine kinase"/>
    <property type="match status" value="1"/>
</dbReference>
<dbReference type="Proteomes" id="UP000231586">
    <property type="component" value="Unassembled WGS sequence"/>
</dbReference>
<organism evidence="14 15">
    <name type="scientific">Luteimicrobium subarcticum</name>
    <dbReference type="NCBI Taxonomy" id="620910"/>
    <lineage>
        <taxon>Bacteria</taxon>
        <taxon>Bacillati</taxon>
        <taxon>Actinomycetota</taxon>
        <taxon>Actinomycetes</taxon>
        <taxon>Micrococcales</taxon>
        <taxon>Luteimicrobium</taxon>
    </lineage>
</organism>
<dbReference type="PANTHER" id="PTHR44936">
    <property type="entry name" value="SENSOR PROTEIN CREC"/>
    <property type="match status" value="1"/>
</dbReference>
<evidence type="ECO:0000256" key="6">
    <source>
        <dbReference type="ARBA" id="ARBA00022679"/>
    </source>
</evidence>
<dbReference type="InterPro" id="IPR004358">
    <property type="entry name" value="Sig_transdc_His_kin-like_C"/>
</dbReference>
<dbReference type="Pfam" id="PF02518">
    <property type="entry name" value="HATPase_c"/>
    <property type="match status" value="1"/>
</dbReference>
<evidence type="ECO:0000313" key="14">
    <source>
        <dbReference type="EMBL" id="PJI84878.1"/>
    </source>
</evidence>
<evidence type="ECO:0000256" key="2">
    <source>
        <dbReference type="ARBA" id="ARBA00004651"/>
    </source>
</evidence>
<keyword evidence="9" id="KW-0843">Virulence</keyword>
<keyword evidence="12" id="KW-1133">Transmembrane helix</keyword>
<protein>
    <recommendedName>
        <fullName evidence="3">histidine kinase</fullName>
        <ecNumber evidence="3">2.7.13.3</ecNumber>
    </recommendedName>
</protein>
<feature type="transmembrane region" description="Helical" evidence="12">
    <location>
        <begin position="6"/>
        <end position="30"/>
    </location>
</feature>
<reference evidence="14 15" key="1">
    <citation type="submission" date="2017-11" db="EMBL/GenBank/DDBJ databases">
        <title>Genomic Encyclopedia of Archaeal and Bacterial Type Strains, Phase II (KMG-II): From Individual Species to Whole Genera.</title>
        <authorList>
            <person name="Goeker M."/>
        </authorList>
    </citation>
    <scope>NUCLEOTIDE SEQUENCE [LARGE SCALE GENOMIC DNA]</scope>
    <source>
        <strain evidence="14 15">DSM 22413</strain>
    </source>
</reference>
<evidence type="ECO:0000256" key="11">
    <source>
        <dbReference type="SAM" id="MobiDB-lite"/>
    </source>
</evidence>
<dbReference type="Gene3D" id="3.30.565.10">
    <property type="entry name" value="Histidine kinase-like ATPase, C-terminal domain"/>
    <property type="match status" value="1"/>
</dbReference>
<evidence type="ECO:0000256" key="10">
    <source>
        <dbReference type="SAM" id="Coils"/>
    </source>
</evidence>
<dbReference type="Pfam" id="PF00512">
    <property type="entry name" value="HisKA"/>
    <property type="match status" value="1"/>
</dbReference>
<dbReference type="SMART" id="SM00388">
    <property type="entry name" value="HisKA"/>
    <property type="match status" value="1"/>
</dbReference>